<dbReference type="AlphaFoldDB" id="A0A6V6YZI0"/>
<protein>
    <submittedName>
        <fullName evidence="2">Uncharacterized protein</fullName>
    </submittedName>
</protein>
<dbReference type="EMBL" id="CAIJDO010000138">
    <property type="protein sequence ID" value="CAD0004893.1"/>
    <property type="molecule type" value="Genomic_DNA"/>
</dbReference>
<keyword evidence="1" id="KW-0812">Transmembrane</keyword>
<dbReference type="Proteomes" id="UP000556700">
    <property type="component" value="Unassembled WGS sequence"/>
</dbReference>
<reference evidence="2 3" key="1">
    <citation type="submission" date="2020-06" db="EMBL/GenBank/DDBJ databases">
        <authorList>
            <person name="Criscuolo A."/>
        </authorList>
    </citation>
    <scope>NUCLEOTIDE SEQUENCE [LARGE SCALE GENOMIC DNA]</scope>
    <source>
        <strain evidence="3">CIP 110025</strain>
    </source>
</reference>
<organism evidence="2 3">
    <name type="scientific">Flavobacterium chungangense</name>
    <dbReference type="NCBI Taxonomy" id="554283"/>
    <lineage>
        <taxon>Bacteria</taxon>
        <taxon>Pseudomonadati</taxon>
        <taxon>Bacteroidota</taxon>
        <taxon>Flavobacteriia</taxon>
        <taxon>Flavobacteriales</taxon>
        <taxon>Flavobacteriaceae</taxon>
        <taxon>Flavobacterium</taxon>
    </lineage>
</organism>
<feature type="transmembrane region" description="Helical" evidence="1">
    <location>
        <begin position="47"/>
        <end position="68"/>
    </location>
</feature>
<keyword evidence="3" id="KW-1185">Reference proteome</keyword>
<dbReference type="RefSeq" id="WP_031457193.1">
    <property type="nucleotide sequence ID" value="NZ_CAIJDO010000138.1"/>
</dbReference>
<comment type="caution">
    <text evidence="2">The sequence shown here is derived from an EMBL/GenBank/DDBJ whole genome shotgun (WGS) entry which is preliminary data.</text>
</comment>
<evidence type="ECO:0000313" key="3">
    <source>
        <dbReference type="Proteomes" id="UP000556700"/>
    </source>
</evidence>
<keyword evidence="1" id="KW-1133">Transmembrane helix</keyword>
<sequence length="70" mass="8257">MMNLDDKVITFILGIILMTVGGLLYYSEKIKSNERINIFLGYKFFKHYGRILVFFGSFLIIIAIHSFIYR</sequence>
<accession>A0A6V6YZI0</accession>
<proteinExistence type="predicted"/>
<gene>
    <name evidence="2" type="ORF">FLACHUCJ7_02113</name>
</gene>
<evidence type="ECO:0000313" key="2">
    <source>
        <dbReference type="EMBL" id="CAD0004893.1"/>
    </source>
</evidence>
<name>A0A6V6YZI0_9FLAO</name>
<feature type="transmembrane region" description="Helical" evidence="1">
    <location>
        <begin position="6"/>
        <end position="26"/>
    </location>
</feature>
<evidence type="ECO:0000256" key="1">
    <source>
        <dbReference type="SAM" id="Phobius"/>
    </source>
</evidence>
<keyword evidence="1" id="KW-0472">Membrane</keyword>